<protein>
    <submittedName>
        <fullName evidence="1">Uncharacterized protein</fullName>
    </submittedName>
</protein>
<sequence>MPAIKVENYQNIASFYNEARSQALNLADYYYQAALEIVNLQVFDPELDLLAPFYNAYLSAAATYENPPASVISAVANLQAHIIDKARTDAGARFANINQWYDAGDTNGYLGDGDGAVAVGRTNESSTGDDSIRVPSGFALWSARAGYAVDAANIS</sequence>
<dbReference type="AlphaFoldDB" id="A0A0F9MX15"/>
<gene>
    <name evidence="1" type="ORF">LCGC14_1407030</name>
</gene>
<dbReference type="EMBL" id="LAZR01009248">
    <property type="protein sequence ID" value="KKM73772.1"/>
    <property type="molecule type" value="Genomic_DNA"/>
</dbReference>
<name>A0A0F9MX15_9ZZZZ</name>
<accession>A0A0F9MX15</accession>
<reference evidence="1" key="1">
    <citation type="journal article" date="2015" name="Nature">
        <title>Complex archaea that bridge the gap between prokaryotes and eukaryotes.</title>
        <authorList>
            <person name="Spang A."/>
            <person name="Saw J.H."/>
            <person name="Jorgensen S.L."/>
            <person name="Zaremba-Niedzwiedzka K."/>
            <person name="Martijn J."/>
            <person name="Lind A.E."/>
            <person name="van Eijk R."/>
            <person name="Schleper C."/>
            <person name="Guy L."/>
            <person name="Ettema T.J."/>
        </authorList>
    </citation>
    <scope>NUCLEOTIDE SEQUENCE</scope>
</reference>
<organism evidence="1">
    <name type="scientific">marine sediment metagenome</name>
    <dbReference type="NCBI Taxonomy" id="412755"/>
    <lineage>
        <taxon>unclassified sequences</taxon>
        <taxon>metagenomes</taxon>
        <taxon>ecological metagenomes</taxon>
    </lineage>
</organism>
<proteinExistence type="predicted"/>
<evidence type="ECO:0000313" key="1">
    <source>
        <dbReference type="EMBL" id="KKM73772.1"/>
    </source>
</evidence>
<comment type="caution">
    <text evidence="1">The sequence shown here is derived from an EMBL/GenBank/DDBJ whole genome shotgun (WGS) entry which is preliminary data.</text>
</comment>